<evidence type="ECO:0000259" key="1">
    <source>
        <dbReference type="Pfam" id="PF00144"/>
    </source>
</evidence>
<evidence type="ECO:0000313" key="3">
    <source>
        <dbReference type="Proteomes" id="UP000252893"/>
    </source>
</evidence>
<sequence length="499" mass="54090">MAMNWDAALSTAQKLAAQWPANEPGGVIIGFDADGIRFNAASGVESLATYKPFSADSVVRYASVTKHVFVSMVLKHADKISLDDPLGKHLPELKKPLSEVTVGRALDMSGGLPDTRECLTLLGLSIYTETHNDRLMDFHAMMERLNFEAGTQVSYSNTGYRLVEIALERLGLRFDDYLQNEIVPLLGVQLKAPDVWNDPVDGLVPGYWHDGKKWQLSSAGLYISAAGSLTGSGTALATWAHALMCGKGQLSGGIDKISEPRKMADGRLSAYGLGFVGSELDGLKLVGHGGSHPGYKSYVLICPEHQCGFVVVANRDDANGSKMAQAAMAALASRSLPQAGSTIPDGFYLTETGHHWVEMKGGNVTYIDNEDALYDEGNGWFSSRSATSPILLRWTGEVLEGELGHAPRVLYPVVPKPAGNELDGSWKSVYGAAFEIINGTAIMGVGPVQQTMPVTDLGNGRYLFTLHDGPWVKRVCINRLSDNRIELVLNRSRMLEYTR</sequence>
<dbReference type="PANTHER" id="PTHR46825">
    <property type="entry name" value="D-ALANYL-D-ALANINE-CARBOXYPEPTIDASE/ENDOPEPTIDASE AMPH"/>
    <property type="match status" value="1"/>
</dbReference>
<dbReference type="OrthoDB" id="119951at2"/>
<dbReference type="InterPro" id="IPR050491">
    <property type="entry name" value="AmpC-like"/>
</dbReference>
<evidence type="ECO:0000313" key="2">
    <source>
        <dbReference type="EMBL" id="RBO95853.1"/>
    </source>
</evidence>
<feature type="domain" description="Beta-lactamase-related" evidence="1">
    <location>
        <begin position="22"/>
        <end position="327"/>
    </location>
</feature>
<gene>
    <name evidence="2" type="ORF">DFR47_103417</name>
</gene>
<name>A0A366E0L4_9HYPH</name>
<organism evidence="2 3">
    <name type="scientific">Pseudochrobactrum asaccharolyticum</name>
    <dbReference type="NCBI Taxonomy" id="354351"/>
    <lineage>
        <taxon>Bacteria</taxon>
        <taxon>Pseudomonadati</taxon>
        <taxon>Pseudomonadota</taxon>
        <taxon>Alphaproteobacteria</taxon>
        <taxon>Hyphomicrobiales</taxon>
        <taxon>Brucellaceae</taxon>
        <taxon>Pseudochrobactrum</taxon>
    </lineage>
</organism>
<protein>
    <submittedName>
        <fullName evidence="2">CubicO group peptidase (Beta-lactamase class C family)</fullName>
    </submittedName>
</protein>
<dbReference type="Proteomes" id="UP000252893">
    <property type="component" value="Unassembled WGS sequence"/>
</dbReference>
<dbReference type="InterPro" id="IPR012338">
    <property type="entry name" value="Beta-lactam/transpept-like"/>
</dbReference>
<dbReference type="SUPFAM" id="SSF56601">
    <property type="entry name" value="beta-lactamase/transpeptidase-like"/>
    <property type="match status" value="1"/>
</dbReference>
<keyword evidence="3" id="KW-1185">Reference proteome</keyword>
<dbReference type="Pfam" id="PF00144">
    <property type="entry name" value="Beta-lactamase"/>
    <property type="match status" value="1"/>
</dbReference>
<dbReference type="EMBL" id="QNRH01000003">
    <property type="protein sequence ID" value="RBO95853.1"/>
    <property type="molecule type" value="Genomic_DNA"/>
</dbReference>
<dbReference type="RefSeq" id="WP_113944363.1">
    <property type="nucleotide sequence ID" value="NZ_JBHEEG010000004.1"/>
</dbReference>
<dbReference type="AlphaFoldDB" id="A0A366E0L4"/>
<comment type="caution">
    <text evidence="2">The sequence shown here is derived from an EMBL/GenBank/DDBJ whole genome shotgun (WGS) entry which is preliminary data.</text>
</comment>
<dbReference type="PANTHER" id="PTHR46825:SF9">
    <property type="entry name" value="BETA-LACTAMASE-RELATED DOMAIN-CONTAINING PROTEIN"/>
    <property type="match status" value="1"/>
</dbReference>
<dbReference type="InterPro" id="IPR001466">
    <property type="entry name" value="Beta-lactam-related"/>
</dbReference>
<proteinExistence type="predicted"/>
<accession>A0A366E0L4</accession>
<dbReference type="Gene3D" id="3.40.710.10">
    <property type="entry name" value="DD-peptidase/beta-lactamase superfamily"/>
    <property type="match status" value="1"/>
</dbReference>
<reference evidence="2 3" key="1">
    <citation type="submission" date="2018-06" db="EMBL/GenBank/DDBJ databases">
        <title>Genomic Encyclopedia of Type Strains, Phase IV (KMG-IV): sequencing the most valuable type-strain genomes for metagenomic binning, comparative biology and taxonomic classification.</title>
        <authorList>
            <person name="Goeker M."/>
        </authorList>
    </citation>
    <scope>NUCLEOTIDE SEQUENCE [LARGE SCALE GENOMIC DNA]</scope>
    <source>
        <strain evidence="2 3">DSM 25619</strain>
    </source>
</reference>